<comment type="similarity">
    <text evidence="2 6">Belongs to the dTDP-4-dehydrorhamnose reductase family.</text>
</comment>
<comment type="function">
    <text evidence="6">Catalyzes the reduction of dTDP-6-deoxy-L-lyxo-4-hexulose to yield dTDP-L-rhamnose.</text>
</comment>
<accession>A0A930BT19</accession>
<comment type="caution">
    <text evidence="8">The sequence shown here is derived from an EMBL/GenBank/DDBJ whole genome shotgun (WGS) entry which is preliminary data.</text>
</comment>
<evidence type="ECO:0000259" key="7">
    <source>
        <dbReference type="Pfam" id="PF04321"/>
    </source>
</evidence>
<evidence type="ECO:0000313" key="9">
    <source>
        <dbReference type="Proteomes" id="UP000718593"/>
    </source>
</evidence>
<comment type="catalytic activity">
    <reaction evidence="5 6">
        <text>dTDP-beta-L-rhamnose + NADP(+) = dTDP-4-dehydro-beta-L-rhamnose + NADPH + H(+)</text>
        <dbReference type="Rhea" id="RHEA:21796"/>
        <dbReference type="ChEBI" id="CHEBI:15378"/>
        <dbReference type="ChEBI" id="CHEBI:57510"/>
        <dbReference type="ChEBI" id="CHEBI:57783"/>
        <dbReference type="ChEBI" id="CHEBI:58349"/>
        <dbReference type="ChEBI" id="CHEBI:62830"/>
        <dbReference type="EC" id="1.1.1.133"/>
    </reaction>
</comment>
<evidence type="ECO:0000256" key="2">
    <source>
        <dbReference type="ARBA" id="ARBA00010944"/>
    </source>
</evidence>
<keyword evidence="6" id="KW-0521">NADP</keyword>
<dbReference type="SUPFAM" id="SSF51735">
    <property type="entry name" value="NAD(P)-binding Rossmann-fold domains"/>
    <property type="match status" value="1"/>
</dbReference>
<dbReference type="EMBL" id="JABZMI010000049">
    <property type="protein sequence ID" value="MBF1164232.1"/>
    <property type="molecule type" value="Genomic_DNA"/>
</dbReference>
<evidence type="ECO:0000313" key="8">
    <source>
        <dbReference type="EMBL" id="MBF1164232.1"/>
    </source>
</evidence>
<feature type="domain" description="RmlD-like substrate binding" evidence="7">
    <location>
        <begin position="1"/>
        <end position="295"/>
    </location>
</feature>
<dbReference type="Gene3D" id="3.90.25.10">
    <property type="entry name" value="UDP-galactose 4-epimerase, domain 1"/>
    <property type="match status" value="1"/>
</dbReference>
<comment type="pathway">
    <text evidence="1 6">Carbohydrate biosynthesis; dTDP-L-rhamnose biosynthesis.</text>
</comment>
<dbReference type="GO" id="GO:0005829">
    <property type="term" value="C:cytosol"/>
    <property type="evidence" value="ECO:0007669"/>
    <property type="project" value="TreeGrafter"/>
</dbReference>
<dbReference type="PANTHER" id="PTHR10491:SF4">
    <property type="entry name" value="METHIONINE ADENOSYLTRANSFERASE 2 SUBUNIT BETA"/>
    <property type="match status" value="1"/>
</dbReference>
<evidence type="ECO:0000256" key="1">
    <source>
        <dbReference type="ARBA" id="ARBA00004781"/>
    </source>
</evidence>
<dbReference type="InterPro" id="IPR029903">
    <property type="entry name" value="RmlD-like-bd"/>
</dbReference>
<dbReference type="CDD" id="cd05254">
    <property type="entry name" value="dTDP_HR_like_SDR_e"/>
    <property type="match status" value="1"/>
</dbReference>
<dbReference type="AlphaFoldDB" id="A0A930BT19"/>
<dbReference type="GO" id="GO:0019305">
    <property type="term" value="P:dTDP-rhamnose biosynthetic process"/>
    <property type="evidence" value="ECO:0007669"/>
    <property type="project" value="TreeGrafter"/>
</dbReference>
<proteinExistence type="inferred from homology"/>
<dbReference type="Proteomes" id="UP000718593">
    <property type="component" value="Unassembled WGS sequence"/>
</dbReference>
<dbReference type="PANTHER" id="PTHR10491">
    <property type="entry name" value="DTDP-4-DEHYDRORHAMNOSE REDUCTASE"/>
    <property type="match status" value="1"/>
</dbReference>
<evidence type="ECO:0000256" key="5">
    <source>
        <dbReference type="ARBA" id="ARBA00048200"/>
    </source>
</evidence>
<dbReference type="GO" id="GO:0008831">
    <property type="term" value="F:dTDP-4-dehydrorhamnose reductase activity"/>
    <property type="evidence" value="ECO:0007669"/>
    <property type="project" value="UniProtKB-EC"/>
</dbReference>
<evidence type="ECO:0000256" key="6">
    <source>
        <dbReference type="RuleBase" id="RU364082"/>
    </source>
</evidence>
<dbReference type="InterPro" id="IPR005913">
    <property type="entry name" value="dTDP_dehydrorham_reduct"/>
</dbReference>
<dbReference type="InterPro" id="IPR036291">
    <property type="entry name" value="NAD(P)-bd_dom_sf"/>
</dbReference>
<dbReference type="Pfam" id="PF04321">
    <property type="entry name" value="RmlD_sub_bind"/>
    <property type="match status" value="1"/>
</dbReference>
<protein>
    <recommendedName>
        <fullName evidence="4 6">dTDP-4-dehydrorhamnose reductase</fullName>
        <ecNumber evidence="3 6">1.1.1.133</ecNumber>
    </recommendedName>
</protein>
<comment type="cofactor">
    <cofactor evidence="6">
        <name>Mg(2+)</name>
        <dbReference type="ChEBI" id="CHEBI:18420"/>
    </cofactor>
    <text evidence="6">Binds 1 Mg(2+) ion per monomer.</text>
</comment>
<gene>
    <name evidence="8" type="primary">rfbD</name>
    <name evidence="8" type="ORF">HXL68_04230</name>
</gene>
<dbReference type="EC" id="1.1.1.133" evidence="3 6"/>
<dbReference type="NCBIfam" id="TIGR01214">
    <property type="entry name" value="rmlD"/>
    <property type="match status" value="1"/>
</dbReference>
<organism evidence="8 9">
    <name type="scientific">Dechloromonas agitata</name>
    <dbReference type="NCBI Taxonomy" id="73030"/>
    <lineage>
        <taxon>Bacteria</taxon>
        <taxon>Pseudomonadati</taxon>
        <taxon>Pseudomonadota</taxon>
        <taxon>Betaproteobacteria</taxon>
        <taxon>Rhodocyclales</taxon>
        <taxon>Azonexaceae</taxon>
        <taxon>Dechloromonas</taxon>
    </lineage>
</organism>
<sequence>MKILLLGKDGQVGWQLQRSLAPHGEVVACGRSECDLSDADRIRSVVRAVRPSIIVNATAYTAVDKAESEPELAYRVNAEAPGLLAEEARALDALLVHYSTDYVYDGGKPTPYVETDPTGPQSVYGRSKLAGEEAIRAVGGRSLIFRTSWVFGARGGNFVKTILRLAREKDSLNVVADQVGAPTPAALIATVSGVGLAMLKHGRLIEPGENRLYHLTAARPVSWCEFARTIVGLAGQSPGFDLRLKPEAVQAITTDEYPTPARRPANSRLDCSQLERDFGLQMPDWQPYLERMLQLLALKQNGY</sequence>
<evidence type="ECO:0000256" key="3">
    <source>
        <dbReference type="ARBA" id="ARBA00012929"/>
    </source>
</evidence>
<dbReference type="Gene3D" id="3.40.50.720">
    <property type="entry name" value="NAD(P)-binding Rossmann-like Domain"/>
    <property type="match status" value="1"/>
</dbReference>
<name>A0A930BT19_9RHOO</name>
<evidence type="ECO:0000256" key="4">
    <source>
        <dbReference type="ARBA" id="ARBA00017099"/>
    </source>
</evidence>
<reference evidence="8" key="1">
    <citation type="submission" date="2020-04" db="EMBL/GenBank/DDBJ databases">
        <title>Deep metagenomics examines the oral microbiome during advanced dental caries in children, revealing novel taxa and co-occurrences with host molecules.</title>
        <authorList>
            <person name="Baker J.L."/>
            <person name="Morton J.T."/>
            <person name="Dinis M."/>
            <person name="Alvarez R."/>
            <person name="Tran N.C."/>
            <person name="Knight R."/>
            <person name="Edlund A."/>
        </authorList>
    </citation>
    <scope>NUCLEOTIDE SEQUENCE</scope>
    <source>
        <strain evidence="8">JCVI_32_bin.24</strain>
    </source>
</reference>
<keyword evidence="6 8" id="KW-0560">Oxidoreductase</keyword>